<dbReference type="PANTHER" id="PTHR24221">
    <property type="entry name" value="ATP-BINDING CASSETTE SUB-FAMILY B"/>
    <property type="match status" value="1"/>
</dbReference>
<comment type="subcellular location">
    <subcellularLocation>
        <location evidence="1">Cell membrane</location>
        <topology evidence="1">Multi-pass membrane protein</topology>
    </subcellularLocation>
</comment>
<dbReference type="InterPro" id="IPR027417">
    <property type="entry name" value="P-loop_NTPase"/>
</dbReference>
<feature type="transmembrane region" description="Helical" evidence="7">
    <location>
        <begin position="230"/>
        <end position="257"/>
    </location>
</feature>
<evidence type="ECO:0000259" key="9">
    <source>
        <dbReference type="PROSITE" id="PS50929"/>
    </source>
</evidence>
<feature type="transmembrane region" description="Helical" evidence="7">
    <location>
        <begin position="148"/>
        <end position="166"/>
    </location>
</feature>
<reference evidence="10 11" key="1">
    <citation type="journal article" date="2019" name="Front. Microbiol.">
        <title>Genomic Features for Desiccation Tolerance and Sugar Biosynthesis in the Extremophile Gloeocapsopsis sp. UTEX B3054.</title>
        <authorList>
            <person name="Urrejola C."/>
            <person name="Alcorta J."/>
            <person name="Salas L."/>
            <person name="Vasquez M."/>
            <person name="Polz M.F."/>
            <person name="Vicuna R."/>
            <person name="Diez B."/>
        </authorList>
    </citation>
    <scope>NUCLEOTIDE SEQUENCE [LARGE SCALE GENOMIC DNA]</scope>
    <source>
        <strain evidence="10 11">1H9</strain>
    </source>
</reference>
<protein>
    <submittedName>
        <fullName evidence="10">ABC transporter ATP-binding protein</fullName>
    </submittedName>
</protein>
<dbReference type="EMBL" id="NAPY01000018">
    <property type="protein sequence ID" value="MUL37182.1"/>
    <property type="molecule type" value="Genomic_DNA"/>
</dbReference>
<dbReference type="PROSITE" id="PS00211">
    <property type="entry name" value="ABC_TRANSPORTER_1"/>
    <property type="match status" value="1"/>
</dbReference>
<gene>
    <name evidence="10" type="ORF">BWI75_12745</name>
</gene>
<keyword evidence="5 7" id="KW-1133">Transmembrane helix</keyword>
<keyword evidence="11" id="KW-1185">Reference proteome</keyword>
<evidence type="ECO:0000259" key="8">
    <source>
        <dbReference type="PROSITE" id="PS50893"/>
    </source>
</evidence>
<dbReference type="InterPro" id="IPR036640">
    <property type="entry name" value="ABC1_TM_sf"/>
</dbReference>
<dbReference type="InterPro" id="IPR003439">
    <property type="entry name" value="ABC_transporter-like_ATP-bd"/>
</dbReference>
<name>A0A6N8FX34_9CHRO</name>
<dbReference type="GO" id="GO:1904680">
    <property type="term" value="F:peptide transmembrane transporter activity"/>
    <property type="evidence" value="ECO:0007669"/>
    <property type="project" value="InterPro"/>
</dbReference>
<dbReference type="Pfam" id="PF00005">
    <property type="entry name" value="ABC_tran"/>
    <property type="match status" value="1"/>
</dbReference>
<dbReference type="SUPFAM" id="SSF52540">
    <property type="entry name" value="P-loop containing nucleoside triphosphate hydrolases"/>
    <property type="match status" value="1"/>
</dbReference>
<dbReference type="InterPro" id="IPR011527">
    <property type="entry name" value="ABC1_TM_dom"/>
</dbReference>
<dbReference type="InterPro" id="IPR005898">
    <property type="entry name" value="Cyc_pep_transpt_SyrD/YojI"/>
</dbReference>
<dbReference type="SUPFAM" id="SSF90123">
    <property type="entry name" value="ABC transporter transmembrane region"/>
    <property type="match status" value="1"/>
</dbReference>
<dbReference type="PANTHER" id="PTHR24221:SF654">
    <property type="entry name" value="ATP-BINDING CASSETTE SUB-FAMILY B MEMBER 6"/>
    <property type="match status" value="1"/>
</dbReference>
<dbReference type="AlphaFoldDB" id="A0A6N8FX34"/>
<dbReference type="InterPro" id="IPR017871">
    <property type="entry name" value="ABC_transporter-like_CS"/>
</dbReference>
<dbReference type="CDD" id="cd03228">
    <property type="entry name" value="ABCC_MRP_Like"/>
    <property type="match status" value="1"/>
</dbReference>
<dbReference type="GO" id="GO:0140359">
    <property type="term" value="F:ABC-type transporter activity"/>
    <property type="evidence" value="ECO:0007669"/>
    <property type="project" value="InterPro"/>
</dbReference>
<dbReference type="SMART" id="SM00382">
    <property type="entry name" value="AAA"/>
    <property type="match status" value="1"/>
</dbReference>
<feature type="domain" description="ABC transmembrane type-1" evidence="9">
    <location>
        <begin position="15"/>
        <end position="288"/>
    </location>
</feature>
<keyword evidence="3" id="KW-0547">Nucleotide-binding</keyword>
<evidence type="ECO:0000313" key="10">
    <source>
        <dbReference type="EMBL" id="MUL37182.1"/>
    </source>
</evidence>
<evidence type="ECO:0000256" key="6">
    <source>
        <dbReference type="ARBA" id="ARBA00023136"/>
    </source>
</evidence>
<dbReference type="GO" id="GO:0005886">
    <property type="term" value="C:plasma membrane"/>
    <property type="evidence" value="ECO:0007669"/>
    <property type="project" value="UniProtKB-SubCell"/>
</dbReference>
<organism evidence="10 11">
    <name type="scientific">Gloeocapsopsis dulcis AAB1 = 1H9</name>
    <dbReference type="NCBI Taxonomy" id="1433147"/>
    <lineage>
        <taxon>Bacteria</taxon>
        <taxon>Bacillati</taxon>
        <taxon>Cyanobacteriota</taxon>
        <taxon>Cyanophyceae</taxon>
        <taxon>Oscillatoriophycideae</taxon>
        <taxon>Chroococcales</taxon>
        <taxon>Chroococcaceae</taxon>
        <taxon>Gloeocapsopsis</taxon>
        <taxon>Gloeocapsopsis dulcis</taxon>
    </lineage>
</organism>
<dbReference type="RefSeq" id="WP_105220440.1">
    <property type="nucleotide sequence ID" value="NZ_CAWNSU010000059.1"/>
</dbReference>
<dbReference type="PROSITE" id="PS50929">
    <property type="entry name" value="ABC_TM1F"/>
    <property type="match status" value="1"/>
</dbReference>
<dbReference type="GO" id="GO:0005524">
    <property type="term" value="F:ATP binding"/>
    <property type="evidence" value="ECO:0007669"/>
    <property type="project" value="UniProtKB-KW"/>
</dbReference>
<dbReference type="PROSITE" id="PS50893">
    <property type="entry name" value="ABC_TRANSPORTER_2"/>
    <property type="match status" value="1"/>
</dbReference>
<feature type="transmembrane region" description="Helical" evidence="7">
    <location>
        <begin position="48"/>
        <end position="73"/>
    </location>
</feature>
<dbReference type="Proteomes" id="UP000441797">
    <property type="component" value="Unassembled WGS sequence"/>
</dbReference>
<dbReference type="Gene3D" id="3.40.50.300">
    <property type="entry name" value="P-loop containing nucleotide triphosphate hydrolases"/>
    <property type="match status" value="1"/>
</dbReference>
<evidence type="ECO:0000256" key="4">
    <source>
        <dbReference type="ARBA" id="ARBA00022840"/>
    </source>
</evidence>
<accession>A0A6N8FX34</accession>
<evidence type="ECO:0000256" key="2">
    <source>
        <dbReference type="ARBA" id="ARBA00022692"/>
    </source>
</evidence>
<keyword evidence="2 7" id="KW-0812">Transmembrane</keyword>
<evidence type="ECO:0000313" key="11">
    <source>
        <dbReference type="Proteomes" id="UP000441797"/>
    </source>
</evidence>
<dbReference type="Pfam" id="PF00664">
    <property type="entry name" value="ABC_membrane"/>
    <property type="match status" value="1"/>
</dbReference>
<proteinExistence type="predicted"/>
<keyword evidence="4 10" id="KW-0067">ATP-binding</keyword>
<feature type="domain" description="ABC transporter" evidence="8">
    <location>
        <begin position="349"/>
        <end position="569"/>
    </location>
</feature>
<dbReference type="Gene3D" id="1.20.1560.10">
    <property type="entry name" value="ABC transporter type 1, transmembrane domain"/>
    <property type="match status" value="1"/>
</dbReference>
<sequence>MRFIRFFLEISWQTILIATITGFLSGGGNAVLISLINRAVNQAALPNALYYFIGLTIFTLLTSVVSQFMLINLSQNAIYQLRLRLSKNILSSPLHHLEKLGNNRLLATLTDDIRVLSHAVSTIPNICIDLATVVGCLAYLSWLSNSLFVLAIFFTSIAIACIQTRLNKARHLFATAREEDDNLFKHFQAITTGIKELKLHKSRREDFLSKKLQGSAAKLHQKNSKAMKSFAVANGIGQFSQFTSLGFVLFVLPWFMYIPMPMLSTYVLTSTFIALPMQNLLTRLPDLMCGNIALQKIERMKLSLTNQAEFDNVDSEISNSCQLELDEVTYLYQPNKEENEFHLPQPHFNRNQPMHSLDIAEKGFLLGPISLSFQSGEITYIVGGNGSGKSTLAKLIAGLYTPHGGSIYLNQAPITDRNREWYRQHFSAIFSDFYLFDRCLGFNHANLDREVEGYLKQLQLDRKVQVKNGILSTTRLSQGQRKRLALLTAYLEDRPIYLFDEWASDQDPYFRELFYKEILSKLKERGKTVLVITHDDRYFHLADRIVKLDYGKVEANYTPIANLRSKPLV</sequence>
<evidence type="ECO:0000256" key="5">
    <source>
        <dbReference type="ARBA" id="ARBA00022989"/>
    </source>
</evidence>
<keyword evidence="6 7" id="KW-0472">Membrane</keyword>
<dbReference type="InterPro" id="IPR003593">
    <property type="entry name" value="AAA+_ATPase"/>
</dbReference>
<dbReference type="GO" id="GO:0034040">
    <property type="term" value="F:ATPase-coupled lipid transmembrane transporter activity"/>
    <property type="evidence" value="ECO:0007669"/>
    <property type="project" value="TreeGrafter"/>
</dbReference>
<feature type="transmembrane region" description="Helical" evidence="7">
    <location>
        <begin position="12"/>
        <end position="36"/>
    </location>
</feature>
<dbReference type="GO" id="GO:0015833">
    <property type="term" value="P:peptide transport"/>
    <property type="evidence" value="ECO:0007669"/>
    <property type="project" value="InterPro"/>
</dbReference>
<dbReference type="OrthoDB" id="846150at2"/>
<dbReference type="GO" id="GO:0016887">
    <property type="term" value="F:ATP hydrolysis activity"/>
    <property type="evidence" value="ECO:0007669"/>
    <property type="project" value="InterPro"/>
</dbReference>
<dbReference type="NCBIfam" id="TIGR01194">
    <property type="entry name" value="cyc_pep_trnsptr"/>
    <property type="match status" value="1"/>
</dbReference>
<evidence type="ECO:0000256" key="7">
    <source>
        <dbReference type="SAM" id="Phobius"/>
    </source>
</evidence>
<comment type="caution">
    <text evidence="10">The sequence shown here is derived from an EMBL/GenBank/DDBJ whole genome shotgun (WGS) entry which is preliminary data.</text>
</comment>
<evidence type="ECO:0000256" key="1">
    <source>
        <dbReference type="ARBA" id="ARBA00004651"/>
    </source>
</evidence>
<evidence type="ECO:0000256" key="3">
    <source>
        <dbReference type="ARBA" id="ARBA00022741"/>
    </source>
</evidence>
<dbReference type="InterPro" id="IPR039421">
    <property type="entry name" value="Type_1_exporter"/>
</dbReference>